<evidence type="ECO:0000256" key="1">
    <source>
        <dbReference type="SAM" id="SignalP"/>
    </source>
</evidence>
<proteinExistence type="predicted"/>
<feature type="chain" id="PRO_5042576850" evidence="1">
    <location>
        <begin position="21"/>
        <end position="134"/>
    </location>
</feature>
<keyword evidence="1" id="KW-0732">Signal</keyword>
<gene>
    <name evidence="2" type="ORF">LECACI_7A006858</name>
</gene>
<organism evidence="2 3">
    <name type="scientific">Lecanosticta acicola</name>
    <dbReference type="NCBI Taxonomy" id="111012"/>
    <lineage>
        <taxon>Eukaryota</taxon>
        <taxon>Fungi</taxon>
        <taxon>Dikarya</taxon>
        <taxon>Ascomycota</taxon>
        <taxon>Pezizomycotina</taxon>
        <taxon>Dothideomycetes</taxon>
        <taxon>Dothideomycetidae</taxon>
        <taxon>Mycosphaerellales</taxon>
        <taxon>Mycosphaerellaceae</taxon>
        <taxon>Lecanosticta</taxon>
    </lineage>
</organism>
<comment type="caution">
    <text evidence="2">The sequence shown here is derived from an EMBL/GenBank/DDBJ whole genome shotgun (WGS) entry which is preliminary data.</text>
</comment>
<protein>
    <submittedName>
        <fullName evidence="2">Uncharacterized protein</fullName>
    </submittedName>
</protein>
<dbReference type="AlphaFoldDB" id="A0AAI8Z3C0"/>
<keyword evidence="3" id="KW-1185">Reference proteome</keyword>
<reference evidence="2" key="1">
    <citation type="submission" date="2023-11" db="EMBL/GenBank/DDBJ databases">
        <authorList>
            <person name="Alioto T."/>
            <person name="Alioto T."/>
            <person name="Gomez Garrido J."/>
        </authorList>
    </citation>
    <scope>NUCLEOTIDE SEQUENCE</scope>
</reference>
<dbReference type="EMBL" id="CAVMBE010000052">
    <property type="protein sequence ID" value="CAK4031700.1"/>
    <property type="molecule type" value="Genomic_DNA"/>
</dbReference>
<name>A0AAI8Z3C0_9PEZI</name>
<accession>A0AAI8Z3C0</accession>
<sequence length="134" mass="14261">MNSLALLFAVAAFLLHTTLALASERHEAQLDTRADASSLAPTTVGIYLCLNSGWVPPCIHLENGPGLCINLDSTYAGQVSSVGPDEEASGCTMFEKPNCQGNSLQNIVYPGDPNLATNPQGSEYNDVFSSYICY</sequence>
<evidence type="ECO:0000313" key="2">
    <source>
        <dbReference type="EMBL" id="CAK4031700.1"/>
    </source>
</evidence>
<feature type="signal peptide" evidence="1">
    <location>
        <begin position="1"/>
        <end position="20"/>
    </location>
</feature>
<dbReference type="Proteomes" id="UP001296104">
    <property type="component" value="Unassembled WGS sequence"/>
</dbReference>
<evidence type="ECO:0000313" key="3">
    <source>
        <dbReference type="Proteomes" id="UP001296104"/>
    </source>
</evidence>